<reference evidence="3" key="2">
    <citation type="submission" date="2013-12" db="EMBL/GenBank/DDBJ databases">
        <authorList>
            <person name="Yu Y."/>
            <person name="Lee S."/>
            <person name="de Baynast K."/>
            <person name="Wissotski M."/>
            <person name="Liu L."/>
            <person name="Talag J."/>
            <person name="Goicoechea J."/>
            <person name="Angelova A."/>
            <person name="Jetty R."/>
            <person name="Kudrna D."/>
            <person name="Golser W."/>
            <person name="Rivera L."/>
            <person name="Zhang J."/>
            <person name="Wing R."/>
        </authorList>
    </citation>
    <scope>NUCLEOTIDE SEQUENCE</scope>
</reference>
<evidence type="ECO:0000313" key="2">
    <source>
        <dbReference type="EnsemblPlants" id="LPERR01G22530.1"/>
    </source>
</evidence>
<name>A0A0D9V428_9ORYZ</name>
<feature type="compositionally biased region" description="Basic and acidic residues" evidence="1">
    <location>
        <begin position="59"/>
        <end position="72"/>
    </location>
</feature>
<reference evidence="2" key="3">
    <citation type="submission" date="2015-04" db="UniProtKB">
        <authorList>
            <consortium name="EnsemblPlants"/>
        </authorList>
    </citation>
    <scope>IDENTIFICATION</scope>
</reference>
<accession>A0A0D9V428</accession>
<protein>
    <submittedName>
        <fullName evidence="2">Uncharacterized protein</fullName>
    </submittedName>
</protein>
<dbReference type="HOGENOM" id="CLU_1580789_0_0_1"/>
<dbReference type="AlphaFoldDB" id="A0A0D9V428"/>
<dbReference type="Proteomes" id="UP000032180">
    <property type="component" value="Chromosome 1"/>
</dbReference>
<feature type="region of interest" description="Disordered" evidence="1">
    <location>
        <begin position="1"/>
        <end position="101"/>
    </location>
</feature>
<evidence type="ECO:0000313" key="3">
    <source>
        <dbReference type="Proteomes" id="UP000032180"/>
    </source>
</evidence>
<proteinExistence type="predicted"/>
<feature type="compositionally biased region" description="Low complexity" evidence="1">
    <location>
        <begin position="84"/>
        <end position="101"/>
    </location>
</feature>
<organism evidence="2 3">
    <name type="scientific">Leersia perrieri</name>
    <dbReference type="NCBI Taxonomy" id="77586"/>
    <lineage>
        <taxon>Eukaryota</taxon>
        <taxon>Viridiplantae</taxon>
        <taxon>Streptophyta</taxon>
        <taxon>Embryophyta</taxon>
        <taxon>Tracheophyta</taxon>
        <taxon>Spermatophyta</taxon>
        <taxon>Magnoliopsida</taxon>
        <taxon>Liliopsida</taxon>
        <taxon>Poales</taxon>
        <taxon>Poaceae</taxon>
        <taxon>BOP clade</taxon>
        <taxon>Oryzoideae</taxon>
        <taxon>Oryzeae</taxon>
        <taxon>Oryzinae</taxon>
        <taxon>Leersia</taxon>
    </lineage>
</organism>
<reference evidence="2 3" key="1">
    <citation type="submission" date="2012-08" db="EMBL/GenBank/DDBJ databases">
        <title>Oryza genome evolution.</title>
        <authorList>
            <person name="Wing R.A."/>
        </authorList>
    </citation>
    <scope>NUCLEOTIDE SEQUENCE</scope>
</reference>
<keyword evidence="3" id="KW-1185">Reference proteome</keyword>
<sequence>MEFQPAEQDGHGGRRSKRATPTVAAAVTMDEASRPRRTQPAMDAAEDEDGGDGGRRRRGLEEQRKRRTETKALDAGVRMKIATGGSHASSGGASSLLSPPNPLSDGDSAAISILPLLLLFVPPLPLYLPSSLPLHHLTNSSCPDERVNPPRTGQRGDEIGDCLVSGRKV</sequence>
<dbReference type="EnsemblPlants" id="LPERR01G22530.1">
    <property type="protein sequence ID" value="LPERR01G22530.1"/>
    <property type="gene ID" value="LPERR01G22530"/>
</dbReference>
<evidence type="ECO:0000256" key="1">
    <source>
        <dbReference type="SAM" id="MobiDB-lite"/>
    </source>
</evidence>
<dbReference type="Gramene" id="LPERR01G22530.1">
    <property type="protein sequence ID" value="LPERR01G22530.1"/>
    <property type="gene ID" value="LPERR01G22530"/>
</dbReference>